<proteinExistence type="predicted"/>
<dbReference type="EMBL" id="JAEKNS010000095">
    <property type="protein sequence ID" value="MBJ7595000.1"/>
    <property type="molecule type" value="Genomic_DNA"/>
</dbReference>
<accession>A0A934JXV9</accession>
<dbReference type="InterPro" id="IPR036412">
    <property type="entry name" value="HAD-like_sf"/>
</dbReference>
<gene>
    <name evidence="3" type="ORF">JF886_09110</name>
</gene>
<comment type="caution">
    <text evidence="3">The sequence shown here is derived from an EMBL/GenBank/DDBJ whole genome shotgun (WGS) entry which is preliminary data.</text>
</comment>
<name>A0A934JXV9_9BACT</name>
<dbReference type="RefSeq" id="WP_337311707.1">
    <property type="nucleotide sequence ID" value="NZ_JAEKNS010000095.1"/>
</dbReference>
<dbReference type="InterPro" id="IPR012341">
    <property type="entry name" value="6hp_glycosidase-like_sf"/>
</dbReference>
<dbReference type="InterPro" id="IPR005195">
    <property type="entry name" value="Glyco_hydro_65_M"/>
</dbReference>
<dbReference type="InterPro" id="IPR005194">
    <property type="entry name" value="Glyco_hydro_65_C"/>
</dbReference>
<evidence type="ECO:0000259" key="2">
    <source>
        <dbReference type="Pfam" id="PF03633"/>
    </source>
</evidence>
<dbReference type="InterPro" id="IPR008928">
    <property type="entry name" value="6-hairpin_glycosidase_sf"/>
</dbReference>
<organism evidence="3 4">
    <name type="scientific">Candidatus Aeolococcus gillhamiae</name>
    <dbReference type="NCBI Taxonomy" id="3127015"/>
    <lineage>
        <taxon>Bacteria</taxon>
        <taxon>Bacillati</taxon>
        <taxon>Candidatus Dormiibacterota</taxon>
        <taxon>Candidatus Dormibacteria</taxon>
        <taxon>Candidatus Aeolococcales</taxon>
        <taxon>Candidatus Aeolococcaceae</taxon>
        <taxon>Candidatus Aeolococcus</taxon>
    </lineage>
</organism>
<dbReference type="Pfam" id="PF03632">
    <property type="entry name" value="Glyco_hydro_65m"/>
    <property type="match status" value="1"/>
</dbReference>
<dbReference type="Proteomes" id="UP000606991">
    <property type="component" value="Unassembled WGS sequence"/>
</dbReference>
<dbReference type="PANTHER" id="PTHR11051:SF8">
    <property type="entry name" value="PROTEIN-GLUCOSYLGALACTOSYLHYDROXYLYSINE GLUCOSIDASE"/>
    <property type="match status" value="1"/>
</dbReference>
<dbReference type="Gene3D" id="2.70.98.40">
    <property type="entry name" value="Glycoside hydrolase, family 65, N-terminal domain"/>
    <property type="match status" value="1"/>
</dbReference>
<dbReference type="SUPFAM" id="SSF56784">
    <property type="entry name" value="HAD-like"/>
    <property type="match status" value="1"/>
</dbReference>
<feature type="domain" description="Glycoside hydrolase family 65 central catalytic" evidence="1">
    <location>
        <begin position="526"/>
        <end position="883"/>
    </location>
</feature>
<dbReference type="InterPro" id="IPR037018">
    <property type="entry name" value="GH65_N"/>
</dbReference>
<dbReference type="PANTHER" id="PTHR11051">
    <property type="entry name" value="GLYCOSYL HYDROLASE-RELATED"/>
    <property type="match status" value="1"/>
</dbReference>
<protein>
    <submittedName>
        <fullName evidence="3">Glycoside hydrolase family 65 protein</fullName>
    </submittedName>
</protein>
<reference evidence="3 4" key="1">
    <citation type="submission" date="2020-10" db="EMBL/GenBank/DDBJ databases">
        <title>Ca. Dormibacterota MAGs.</title>
        <authorList>
            <person name="Montgomery K."/>
        </authorList>
    </citation>
    <scope>NUCLEOTIDE SEQUENCE [LARGE SCALE GENOMIC DNA]</scope>
    <source>
        <strain evidence="3">SC8812_S17_18</strain>
    </source>
</reference>
<evidence type="ECO:0000259" key="1">
    <source>
        <dbReference type="Pfam" id="PF03632"/>
    </source>
</evidence>
<feature type="domain" description="Glycoside hydrolase family 65 C-terminal" evidence="2">
    <location>
        <begin position="896"/>
        <end position="942"/>
    </location>
</feature>
<dbReference type="GO" id="GO:0004553">
    <property type="term" value="F:hydrolase activity, hydrolyzing O-glycosyl compounds"/>
    <property type="evidence" value="ECO:0007669"/>
    <property type="project" value="TreeGrafter"/>
</dbReference>
<evidence type="ECO:0000313" key="3">
    <source>
        <dbReference type="EMBL" id="MBJ7595000.1"/>
    </source>
</evidence>
<evidence type="ECO:0000313" key="4">
    <source>
        <dbReference type="Proteomes" id="UP000606991"/>
    </source>
</evidence>
<dbReference type="AlphaFoldDB" id="A0A934JXV9"/>
<dbReference type="GO" id="GO:0016757">
    <property type="term" value="F:glycosyltransferase activity"/>
    <property type="evidence" value="ECO:0007669"/>
    <property type="project" value="UniProtKB-ARBA"/>
</dbReference>
<dbReference type="GO" id="GO:0030246">
    <property type="term" value="F:carbohydrate binding"/>
    <property type="evidence" value="ECO:0007669"/>
    <property type="project" value="InterPro"/>
</dbReference>
<dbReference type="Gene3D" id="2.60.420.10">
    <property type="entry name" value="Maltose phosphorylase, domain 3"/>
    <property type="match status" value="1"/>
</dbReference>
<dbReference type="SUPFAM" id="SSF48208">
    <property type="entry name" value="Six-hairpin glycosidases"/>
    <property type="match status" value="1"/>
</dbReference>
<dbReference type="Pfam" id="PF03633">
    <property type="entry name" value="Glyco_hydro_65C"/>
    <property type="match status" value="1"/>
</dbReference>
<dbReference type="InterPro" id="IPR011013">
    <property type="entry name" value="Gal_mutarotase_sf_dom"/>
</dbReference>
<sequence>MEDLDAALCRRFEACVADWDGTLVPDRAAGAEPLRQVVEGLCATGFDVVVITGTHVENVDGQLRARPPGPGRLLFCVNRGSEVFGCSEDGLVLISRRETTAAENAQLDRAAALTVERLAARGLEATIVAQRLNRRKVDIIPLAEWADPPKARIADLVAAVEARLASAGIKSVEEVVAVAHAAATEAGMVNARISSDAKYVEIGLTDKADAARWTFNDLWAHGIAAGDVLVAGDEFGELGGVPGSDSLILVPEAEGALAVTVGAEPFGAPPGVLALHGGPARMIEVLEDQLRRRREGQPPSPTRTPGWCVTVEGLEPEHERSRAAILTVGDGLIGTTGSLLLSHPAAASETRTAGFYDGEGAEEHLRPCPAWNQLDAALDSAARVSRALDLRTGVVAYDVAHNGATVSAVAFSSLAEPGTAVLWTQGDGELLTQCSGARESTVTSSQTGSVTVHVSDTRRDGAGDAVVERLAVYARGDGDAARARAALVSCRGINAVHRAHREAWATRWADADISLRGDDDLQRDIRFALFQLMGAVATTGEAALGARGLSGDGYNGHVFWDSDVFVVPFLAATCPAAARAMIEYRVRRLATALARARALGREGARFPWESASSGREITPTMVIGPRGERVVVRTGEMEEHIVADVAWAACRYADWSGDRSFESGPFVRLLVETARYWASRIESDADGSAHIRHVIGPDEYHDDVDDNAFTNVIARWNLRAAAMRAGAHCDNDEVRRWNALADRLVDGLDAQTLVYEQFTGFSGLTPFPLREKYGPGPIAADSLIGFDRVQTLQVVKQADTLMLHLMLPGEVHQGSLGPNLDRYLPITAHGSSLSPAVHAALLARMSRHAEALELLRFAAGIDLDEASNPAARGLHVATMGGVWLAMAEGFAGIQADGDGLLVRPRIPEAWESLTVNVVYRGVRVRVRIRGREVTVDTDRPMRVVIARD</sequence>
<dbReference type="Gene3D" id="1.50.10.10">
    <property type="match status" value="1"/>
</dbReference>
<dbReference type="SUPFAM" id="SSF74650">
    <property type="entry name" value="Galactose mutarotase-like"/>
    <property type="match status" value="1"/>
</dbReference>
<keyword evidence="3" id="KW-0378">Hydrolase</keyword>
<dbReference type="GO" id="GO:0005975">
    <property type="term" value="P:carbohydrate metabolic process"/>
    <property type="evidence" value="ECO:0007669"/>
    <property type="project" value="InterPro"/>
</dbReference>